<dbReference type="GO" id="GO:0001669">
    <property type="term" value="C:acrosomal vesicle"/>
    <property type="evidence" value="ECO:0007669"/>
    <property type="project" value="UniProtKB-SubCell"/>
</dbReference>
<feature type="compositionally biased region" description="Acidic residues" evidence="9">
    <location>
        <begin position="135"/>
        <end position="150"/>
    </location>
</feature>
<comment type="function">
    <text evidence="1">Involved in fertilization ability of sperm.</text>
</comment>
<feature type="region of interest" description="Disordered" evidence="9">
    <location>
        <begin position="217"/>
        <end position="254"/>
    </location>
</feature>
<evidence type="ECO:0000256" key="7">
    <source>
        <dbReference type="ARBA" id="ARBA00023329"/>
    </source>
</evidence>
<evidence type="ECO:0000256" key="10">
    <source>
        <dbReference type="SAM" id="SignalP"/>
    </source>
</evidence>
<keyword evidence="12" id="KW-1185">Reference proteome</keyword>
<evidence type="ECO:0000256" key="6">
    <source>
        <dbReference type="ARBA" id="ARBA00023180"/>
    </source>
</evidence>
<feature type="signal peptide" evidence="10">
    <location>
        <begin position="1"/>
        <end position="18"/>
    </location>
</feature>
<dbReference type="PANTHER" id="PTHR31667:SF2">
    <property type="entry name" value="SPERM EQUATORIAL SEGMENT PROTEIN 1"/>
    <property type="match status" value="1"/>
</dbReference>
<feature type="region of interest" description="Disordered" evidence="9">
    <location>
        <begin position="47"/>
        <end position="99"/>
    </location>
</feature>
<comment type="subcellular location">
    <subcellularLocation>
        <location evidence="2">Cytoplasmic vesicle</location>
        <location evidence="2">Secretory vesicle</location>
        <location evidence="2">Acrosome</location>
    </subcellularLocation>
</comment>
<dbReference type="Proteomes" id="UP001488838">
    <property type="component" value="Unassembled WGS sequence"/>
</dbReference>
<dbReference type="PANTHER" id="PTHR31667">
    <property type="entry name" value="SPERM EQUATORIAL SEGMENT PROTEIN 1"/>
    <property type="match status" value="1"/>
</dbReference>
<accession>A0AAW0I3M4</accession>
<dbReference type="AlphaFoldDB" id="A0AAW0I3M4"/>
<keyword evidence="6" id="KW-0325">Glycoprotein</keyword>
<feature type="compositionally biased region" description="Low complexity" evidence="9">
    <location>
        <begin position="217"/>
        <end position="227"/>
    </location>
</feature>
<comment type="similarity">
    <text evidence="8">Belongs to the SPESP1 family.</text>
</comment>
<evidence type="ECO:0000256" key="5">
    <source>
        <dbReference type="ARBA" id="ARBA00022729"/>
    </source>
</evidence>
<evidence type="ECO:0000256" key="4">
    <source>
        <dbReference type="ARBA" id="ARBA00022473"/>
    </source>
</evidence>
<feature type="compositionally biased region" description="Acidic residues" evidence="9">
    <location>
        <begin position="164"/>
        <end position="184"/>
    </location>
</feature>
<evidence type="ECO:0000256" key="2">
    <source>
        <dbReference type="ARBA" id="ARBA00004218"/>
    </source>
</evidence>
<dbReference type="GO" id="GO:0007340">
    <property type="term" value="P:acrosome reaction"/>
    <property type="evidence" value="ECO:0007669"/>
    <property type="project" value="InterPro"/>
</dbReference>
<name>A0AAW0I3M4_MYOGA</name>
<keyword evidence="5 10" id="KW-0732">Signal</keyword>
<evidence type="ECO:0000256" key="1">
    <source>
        <dbReference type="ARBA" id="ARBA00003615"/>
    </source>
</evidence>
<evidence type="ECO:0000256" key="8">
    <source>
        <dbReference type="ARBA" id="ARBA00025763"/>
    </source>
</evidence>
<keyword evidence="7" id="KW-0968">Cytoplasmic vesicle</keyword>
<dbReference type="Pfam" id="PF15754">
    <property type="entry name" value="SPESP1"/>
    <property type="match status" value="1"/>
</dbReference>
<gene>
    <name evidence="11" type="ORF">U0070_001297</name>
</gene>
<comment type="caution">
    <text evidence="11">The sequence shown here is derived from an EMBL/GenBank/DDBJ whole genome shotgun (WGS) entry which is preliminary data.</text>
</comment>
<feature type="region of interest" description="Disordered" evidence="9">
    <location>
        <begin position="415"/>
        <end position="435"/>
    </location>
</feature>
<sequence length="435" mass="49042">MKPVVLVVLWLWPSSLLAYPTITVLPDEEQNLNHYVQVLQNLIMSVPTRDQGSGEKSKPSGTVEVAEPRSSPDLMHTHEVTPENDGLIRPSSEEKTTFPSRGFTLGIERRKKTKSTAFWSIRPNNVSVVLHADEPYIETEEPEPEPELEPESEHQSRPMIGSEPESESELEPETLQESDLDNQLESDTQQNRMQTDIQSMSSMVSHPWSATAHITIRTRTTSNTDSSTDSEDVPQLSGQSETEDFEDMPGRHSLSPRYEDILRKISNINAEIQRGPLGDSNNPEYKEYIKASKEYLKRSLALATAAEHKLEQMYSSRVFQEGDISESVDDMETVINMLYNSRSKLPEYLNTKRIPSELREKATVVIVDQSMYFRDNVYIGVKLCEIVLRLIRVCILAVSEEPENAGDIHGCSRSEAVKQPQNHGSGDAAAGDRNW</sequence>
<evidence type="ECO:0000256" key="9">
    <source>
        <dbReference type="SAM" id="MobiDB-lite"/>
    </source>
</evidence>
<dbReference type="GO" id="GO:0007342">
    <property type="term" value="P:fusion of sperm to egg plasma membrane involved in single fertilization"/>
    <property type="evidence" value="ECO:0007669"/>
    <property type="project" value="InterPro"/>
</dbReference>
<proteinExistence type="inferred from homology"/>
<feature type="chain" id="PRO_5043429730" description="Sperm equatorial segment protein 1" evidence="10">
    <location>
        <begin position="19"/>
        <end position="435"/>
    </location>
</feature>
<keyword evidence="4" id="KW-0217">Developmental protein</keyword>
<feature type="region of interest" description="Disordered" evidence="9">
    <location>
        <begin position="135"/>
        <end position="190"/>
    </location>
</feature>
<evidence type="ECO:0000313" key="11">
    <source>
        <dbReference type="EMBL" id="KAK7809040.1"/>
    </source>
</evidence>
<protein>
    <recommendedName>
        <fullName evidence="3">Sperm equatorial segment protein 1</fullName>
    </recommendedName>
</protein>
<dbReference type="InterPro" id="IPR026743">
    <property type="entry name" value="Equatorial_segment"/>
</dbReference>
<evidence type="ECO:0000313" key="12">
    <source>
        <dbReference type="Proteomes" id="UP001488838"/>
    </source>
</evidence>
<organism evidence="11 12">
    <name type="scientific">Myodes glareolus</name>
    <name type="common">Bank vole</name>
    <name type="synonym">Clethrionomys glareolus</name>
    <dbReference type="NCBI Taxonomy" id="447135"/>
    <lineage>
        <taxon>Eukaryota</taxon>
        <taxon>Metazoa</taxon>
        <taxon>Chordata</taxon>
        <taxon>Craniata</taxon>
        <taxon>Vertebrata</taxon>
        <taxon>Euteleostomi</taxon>
        <taxon>Mammalia</taxon>
        <taxon>Eutheria</taxon>
        <taxon>Euarchontoglires</taxon>
        <taxon>Glires</taxon>
        <taxon>Rodentia</taxon>
        <taxon>Myomorpha</taxon>
        <taxon>Muroidea</taxon>
        <taxon>Cricetidae</taxon>
        <taxon>Arvicolinae</taxon>
        <taxon>Myodes</taxon>
    </lineage>
</organism>
<dbReference type="EMBL" id="JBBHLL010000224">
    <property type="protein sequence ID" value="KAK7809040.1"/>
    <property type="molecule type" value="Genomic_DNA"/>
</dbReference>
<reference evidence="11 12" key="1">
    <citation type="journal article" date="2023" name="bioRxiv">
        <title>Conserved and derived expression patterns and positive selection on dental genes reveal complex evolutionary context of ever-growing rodent molars.</title>
        <authorList>
            <person name="Calamari Z.T."/>
            <person name="Song A."/>
            <person name="Cohen E."/>
            <person name="Akter M."/>
            <person name="Roy R.D."/>
            <person name="Hallikas O."/>
            <person name="Christensen M.M."/>
            <person name="Li P."/>
            <person name="Marangoni P."/>
            <person name="Jernvall J."/>
            <person name="Klein O.D."/>
        </authorList>
    </citation>
    <scope>NUCLEOTIDE SEQUENCE [LARGE SCALE GENOMIC DNA]</scope>
    <source>
        <strain evidence="11">V071</strain>
    </source>
</reference>
<evidence type="ECO:0000256" key="3">
    <source>
        <dbReference type="ARBA" id="ARBA00020783"/>
    </source>
</evidence>